<feature type="domain" description="Protein kinase" evidence="9">
    <location>
        <begin position="1"/>
        <end position="289"/>
    </location>
</feature>
<evidence type="ECO:0000259" key="11">
    <source>
        <dbReference type="PROSITE" id="PS51194"/>
    </source>
</evidence>
<keyword evidence="5" id="KW-0347">Helicase</keyword>
<dbReference type="GO" id="GO:0016787">
    <property type="term" value="F:hydrolase activity"/>
    <property type="evidence" value="ECO:0007669"/>
    <property type="project" value="UniProtKB-KW"/>
</dbReference>
<dbReference type="Pfam" id="PF07714">
    <property type="entry name" value="PK_Tyr_Ser-Thr"/>
    <property type="match status" value="1"/>
</dbReference>
<dbReference type="SUPFAM" id="SSF56112">
    <property type="entry name" value="Protein kinase-like (PK-like)"/>
    <property type="match status" value="1"/>
</dbReference>
<evidence type="ECO:0000313" key="14">
    <source>
        <dbReference type="EMBL" id="CAF1144563.1"/>
    </source>
</evidence>
<evidence type="ECO:0000256" key="2">
    <source>
        <dbReference type="ARBA" id="ARBA00012552"/>
    </source>
</evidence>
<dbReference type="InterPro" id="IPR014014">
    <property type="entry name" value="RNA_helicase_DEAD_Q_motif"/>
</dbReference>
<dbReference type="EMBL" id="CAJNOM010000150">
    <property type="protein sequence ID" value="CAF1144563.1"/>
    <property type="molecule type" value="Genomic_DNA"/>
</dbReference>
<dbReference type="Gene3D" id="3.40.50.300">
    <property type="entry name" value="P-loop containing nucleotide triphosphate hydrolases"/>
    <property type="match status" value="2"/>
</dbReference>
<evidence type="ECO:0000256" key="8">
    <source>
        <dbReference type="SAM" id="MobiDB-lite"/>
    </source>
</evidence>
<dbReference type="PRINTS" id="PR00109">
    <property type="entry name" value="TYRKINASE"/>
</dbReference>
<dbReference type="Gene3D" id="1.10.510.10">
    <property type="entry name" value="Transferase(Phosphotransferase) domain 1"/>
    <property type="match status" value="1"/>
</dbReference>
<evidence type="ECO:0000313" key="15">
    <source>
        <dbReference type="Proteomes" id="UP000663832"/>
    </source>
</evidence>
<dbReference type="InterPro" id="IPR027417">
    <property type="entry name" value="P-loop_NTPase"/>
</dbReference>
<dbReference type="PROSITE" id="PS50011">
    <property type="entry name" value="PROTEIN_KINASE_DOM"/>
    <property type="match status" value="1"/>
</dbReference>
<feature type="domain" description="Helicase C-terminal" evidence="11">
    <location>
        <begin position="769"/>
        <end position="921"/>
    </location>
</feature>
<organism evidence="13 16">
    <name type="scientific">Adineta steineri</name>
    <dbReference type="NCBI Taxonomy" id="433720"/>
    <lineage>
        <taxon>Eukaryota</taxon>
        <taxon>Metazoa</taxon>
        <taxon>Spiralia</taxon>
        <taxon>Gnathifera</taxon>
        <taxon>Rotifera</taxon>
        <taxon>Eurotatoria</taxon>
        <taxon>Bdelloidea</taxon>
        <taxon>Adinetida</taxon>
        <taxon>Adinetidae</taxon>
        <taxon>Adineta</taxon>
    </lineage>
</organism>
<proteinExistence type="inferred from homology"/>
<dbReference type="Pfam" id="PF00270">
    <property type="entry name" value="DEAD"/>
    <property type="match status" value="1"/>
</dbReference>
<evidence type="ECO:0000259" key="12">
    <source>
        <dbReference type="PROSITE" id="PS51195"/>
    </source>
</evidence>
<dbReference type="Pfam" id="PF00271">
    <property type="entry name" value="Helicase_C"/>
    <property type="match status" value="1"/>
</dbReference>
<dbReference type="CDD" id="cd18787">
    <property type="entry name" value="SF2_C_DEAD"/>
    <property type="match status" value="1"/>
</dbReference>
<evidence type="ECO:0000256" key="7">
    <source>
        <dbReference type="PROSITE-ProRule" id="PRU00552"/>
    </source>
</evidence>
<keyword evidence="15" id="KW-1185">Reference proteome</keyword>
<dbReference type="SMART" id="SM00487">
    <property type="entry name" value="DEXDc"/>
    <property type="match status" value="1"/>
</dbReference>
<feature type="compositionally biased region" description="Polar residues" evidence="8">
    <location>
        <begin position="450"/>
        <end position="485"/>
    </location>
</feature>
<dbReference type="GO" id="GO:0005524">
    <property type="term" value="F:ATP binding"/>
    <property type="evidence" value="ECO:0007669"/>
    <property type="project" value="UniProtKB-KW"/>
</dbReference>
<comment type="similarity">
    <text evidence="1">Belongs to the protein kinase superfamily. TKL Ser/Thr protein kinase family. ROCO subfamily.</text>
</comment>
<evidence type="ECO:0000259" key="9">
    <source>
        <dbReference type="PROSITE" id="PS50011"/>
    </source>
</evidence>
<evidence type="ECO:0000256" key="6">
    <source>
        <dbReference type="ARBA" id="ARBA00022840"/>
    </source>
</evidence>
<dbReference type="Proteomes" id="UP000663832">
    <property type="component" value="Unassembled WGS sequence"/>
</dbReference>
<sequence length="925" mass="102520">MVADFRSKNFQFKLDVHIKKKTRRALFQAHGKTVWEAEWIGKDGAPICLMKINGVKALKEASFYEAMTRHPYIVKTYGIVDESVDTSLNSIMLLQEFASEGNLFELLQDQTSVPESNILCEMFVQISDAMVFLAHNQIVHGDLACRNVLVFRYDANEPKHNLVKLTDFGLSRGSSMYAPVGSSSTTTLTIIPIRYAAPEVLSDSNNRNSYTEKSDMFSMGVLMWEGYTKGEMPWSNIENDNDVSRKVRNGERLKQPSKCSDAMWSLILKCMLQEPNDRPTFKELKRQLLGLMLNSVSSPGQLSFTGSKPGAALPSLANAAEPNSSSSNQQQASAAAFPQRISGGSSGANTGSPIGASFAPTQPSGSTTSFSFKNAAAATNGSNMSFPTQPSGDAPRFSFNSAVSGDAPRFSFNNAVSGDAPRFSFNNAVSGDRPRFSFNSAVSGNPPEFSFNNTLSTNPSAPNFNQSKNNSEIQQPLSSYTFTSSRQEENDTPASLAECSLISKMINKTLRDPTNVVIDRSDPLSPLYSTKSFEQLNLNPDLLKGIHSMNFLAPSKIQEITLTHLLSTPPQNMIAQSQFGTGKTVALSIATISRIDPSIKSPQALILAPIFELALHIGSVIENLAKFLPYIQIAYAVRDQAISKRAERVRGQLLREPIVVGTPGTVEDWCRKMRIIDLQQLNIFVVDDADITIATGDFQKSCKNLVENLNMSHCQLMLFSPTYSDEVMNFARELVPAPIVFRLKREKQIVNNIYQYYICCYDLQQKYQAIEQIYTELTVGQAMVFCRTKRTADELATQMSNQNHSVGLLTGDLGMEQRAAILRKFGEGQFRVLVLTNMTARGIDIEDVSLVIHYDVPTTVTGEPDYETYLHRIGRCGRFGKIGYAFSLIGSEKEHGILRSIEKYFYRNIQEITIEDIGKLEADQE</sequence>
<feature type="domain" description="Helicase ATP-binding" evidence="10">
    <location>
        <begin position="564"/>
        <end position="741"/>
    </location>
</feature>
<comment type="caution">
    <text evidence="13">The sequence shown here is derived from an EMBL/GenBank/DDBJ whole genome shotgun (WGS) entry which is preliminary data.</text>
</comment>
<dbReference type="InterPro" id="IPR011545">
    <property type="entry name" value="DEAD/DEAH_box_helicase_dom"/>
</dbReference>
<dbReference type="InterPro" id="IPR001650">
    <property type="entry name" value="Helicase_C-like"/>
</dbReference>
<dbReference type="PROSITE" id="PS51192">
    <property type="entry name" value="HELICASE_ATP_BIND_1"/>
    <property type="match status" value="1"/>
</dbReference>
<dbReference type="EC" id="3.6.4.13" evidence="2"/>
<evidence type="ECO:0000256" key="4">
    <source>
        <dbReference type="ARBA" id="ARBA00022801"/>
    </source>
</evidence>
<evidence type="ECO:0000313" key="13">
    <source>
        <dbReference type="EMBL" id="CAF1087140.1"/>
    </source>
</evidence>
<name>A0A814N1V9_9BILA</name>
<evidence type="ECO:0000256" key="5">
    <source>
        <dbReference type="ARBA" id="ARBA00022806"/>
    </source>
</evidence>
<dbReference type="OrthoDB" id="10354850at2759"/>
<dbReference type="PROSITE" id="PS00109">
    <property type="entry name" value="PROTEIN_KINASE_TYR"/>
    <property type="match status" value="1"/>
</dbReference>
<dbReference type="InterPro" id="IPR008266">
    <property type="entry name" value="Tyr_kinase_AS"/>
</dbReference>
<dbReference type="EMBL" id="CAJNOI010000117">
    <property type="protein sequence ID" value="CAF1087140.1"/>
    <property type="molecule type" value="Genomic_DNA"/>
</dbReference>
<dbReference type="InterPro" id="IPR014001">
    <property type="entry name" value="Helicase_ATP-bd"/>
</dbReference>
<protein>
    <recommendedName>
        <fullName evidence="2">RNA helicase</fullName>
        <ecNumber evidence="2">3.6.4.13</ecNumber>
    </recommendedName>
</protein>
<feature type="region of interest" description="Disordered" evidence="8">
    <location>
        <begin position="300"/>
        <end position="370"/>
    </location>
</feature>
<feature type="compositionally biased region" description="Polar residues" evidence="8">
    <location>
        <begin position="381"/>
        <end position="391"/>
    </location>
</feature>
<dbReference type="InterPro" id="IPR000719">
    <property type="entry name" value="Prot_kinase_dom"/>
</dbReference>
<feature type="short sequence motif" description="Q motif" evidence="7">
    <location>
        <begin position="531"/>
        <end position="559"/>
    </location>
</feature>
<keyword evidence="3" id="KW-0547">Nucleotide-binding</keyword>
<feature type="compositionally biased region" description="Low complexity" evidence="8">
    <location>
        <begin position="315"/>
        <end position="336"/>
    </location>
</feature>
<dbReference type="SUPFAM" id="SSF52540">
    <property type="entry name" value="P-loop containing nucleoside triphosphate hydrolases"/>
    <property type="match status" value="1"/>
</dbReference>
<keyword evidence="6" id="KW-0067">ATP-binding</keyword>
<dbReference type="GO" id="GO:0004672">
    <property type="term" value="F:protein kinase activity"/>
    <property type="evidence" value="ECO:0007669"/>
    <property type="project" value="InterPro"/>
</dbReference>
<feature type="region of interest" description="Disordered" evidence="8">
    <location>
        <begin position="381"/>
        <end position="400"/>
    </location>
</feature>
<feature type="compositionally biased region" description="Polar residues" evidence="8">
    <location>
        <begin position="359"/>
        <end position="370"/>
    </location>
</feature>
<gene>
    <name evidence="13" type="ORF">BJG266_LOCUS20597</name>
    <name evidence="14" type="ORF">QVE165_LOCUS22672</name>
</gene>
<dbReference type="PROSITE" id="PS51194">
    <property type="entry name" value="HELICASE_CTER"/>
    <property type="match status" value="1"/>
</dbReference>
<reference evidence="13" key="1">
    <citation type="submission" date="2021-02" db="EMBL/GenBank/DDBJ databases">
        <authorList>
            <person name="Nowell W R."/>
        </authorList>
    </citation>
    <scope>NUCLEOTIDE SEQUENCE</scope>
</reference>
<dbReference type="SMART" id="SM00490">
    <property type="entry name" value="HELICc"/>
    <property type="match status" value="1"/>
</dbReference>
<dbReference type="InterPro" id="IPR011009">
    <property type="entry name" value="Kinase-like_dom_sf"/>
</dbReference>
<keyword evidence="4" id="KW-0378">Hydrolase</keyword>
<dbReference type="GO" id="GO:0003724">
    <property type="term" value="F:RNA helicase activity"/>
    <property type="evidence" value="ECO:0007669"/>
    <property type="project" value="UniProtKB-EC"/>
</dbReference>
<accession>A0A814N1V9</accession>
<evidence type="ECO:0000256" key="3">
    <source>
        <dbReference type="ARBA" id="ARBA00022741"/>
    </source>
</evidence>
<dbReference type="GO" id="GO:0003676">
    <property type="term" value="F:nucleic acid binding"/>
    <property type="evidence" value="ECO:0007669"/>
    <property type="project" value="InterPro"/>
</dbReference>
<dbReference type="InterPro" id="IPR001245">
    <property type="entry name" value="Ser-Thr/Tyr_kinase_cat_dom"/>
</dbReference>
<evidence type="ECO:0000313" key="16">
    <source>
        <dbReference type="Proteomes" id="UP000663877"/>
    </source>
</evidence>
<dbReference type="AlphaFoldDB" id="A0A814N1V9"/>
<feature type="region of interest" description="Disordered" evidence="8">
    <location>
        <begin position="449"/>
        <end position="489"/>
    </location>
</feature>
<dbReference type="PROSITE" id="PS51195">
    <property type="entry name" value="Q_MOTIF"/>
    <property type="match status" value="1"/>
</dbReference>
<dbReference type="PANTHER" id="PTHR47958">
    <property type="entry name" value="ATP-DEPENDENT RNA HELICASE DBP3"/>
    <property type="match status" value="1"/>
</dbReference>
<dbReference type="Proteomes" id="UP000663877">
    <property type="component" value="Unassembled WGS sequence"/>
</dbReference>
<evidence type="ECO:0000259" key="10">
    <source>
        <dbReference type="PROSITE" id="PS51192"/>
    </source>
</evidence>
<feature type="domain" description="DEAD-box RNA helicase Q" evidence="12">
    <location>
        <begin position="531"/>
        <end position="559"/>
    </location>
</feature>
<evidence type="ECO:0000256" key="1">
    <source>
        <dbReference type="ARBA" id="ARBA00008171"/>
    </source>
</evidence>